<evidence type="ECO:0000313" key="2">
    <source>
        <dbReference type="EnsemblPlants" id="AUR62042045-RA:cds"/>
    </source>
</evidence>
<reference evidence="2" key="1">
    <citation type="journal article" date="2017" name="Nature">
        <title>The genome of Chenopodium quinoa.</title>
        <authorList>
            <person name="Jarvis D.E."/>
            <person name="Ho Y.S."/>
            <person name="Lightfoot D.J."/>
            <person name="Schmoeckel S.M."/>
            <person name="Li B."/>
            <person name="Borm T.J.A."/>
            <person name="Ohyanagi H."/>
            <person name="Mineta K."/>
            <person name="Michell C.T."/>
            <person name="Saber N."/>
            <person name="Kharbatia N.M."/>
            <person name="Rupper R.R."/>
            <person name="Sharp A.R."/>
            <person name="Dally N."/>
            <person name="Boughton B.A."/>
            <person name="Woo Y.H."/>
            <person name="Gao G."/>
            <person name="Schijlen E.G.W.M."/>
            <person name="Guo X."/>
            <person name="Momin A.A."/>
            <person name="Negrao S."/>
            <person name="Al-Babili S."/>
            <person name="Gehring C."/>
            <person name="Roessner U."/>
            <person name="Jung C."/>
            <person name="Murphy K."/>
            <person name="Arold S.T."/>
            <person name="Gojobori T."/>
            <person name="van der Linden C.G."/>
            <person name="van Loo E.N."/>
            <person name="Jellen E.N."/>
            <person name="Maughan P.J."/>
            <person name="Tester M."/>
        </authorList>
    </citation>
    <scope>NUCLEOTIDE SEQUENCE [LARGE SCALE GENOMIC DNA]</scope>
    <source>
        <strain evidence="2">cv. PI 614886</strain>
    </source>
</reference>
<dbReference type="Proteomes" id="UP000596660">
    <property type="component" value="Unplaced"/>
</dbReference>
<sequence>MMQKLGSSSASKSERKGESSSKGKKRKGSPDDDYEIQVLKEGLDSVAEARREGNSILKQIYPRVFSRDEIFEEILNLGVEESQQLKAYRFFNANETRVREFFGCPQRIRKAFLIQMMEEEGVSN</sequence>
<accession>A0A803N8A1</accession>
<organism evidence="2 3">
    <name type="scientific">Chenopodium quinoa</name>
    <name type="common">Quinoa</name>
    <dbReference type="NCBI Taxonomy" id="63459"/>
    <lineage>
        <taxon>Eukaryota</taxon>
        <taxon>Viridiplantae</taxon>
        <taxon>Streptophyta</taxon>
        <taxon>Embryophyta</taxon>
        <taxon>Tracheophyta</taxon>
        <taxon>Spermatophyta</taxon>
        <taxon>Magnoliopsida</taxon>
        <taxon>eudicotyledons</taxon>
        <taxon>Gunneridae</taxon>
        <taxon>Pentapetalae</taxon>
        <taxon>Caryophyllales</taxon>
        <taxon>Chenopodiaceae</taxon>
        <taxon>Chenopodioideae</taxon>
        <taxon>Atripliceae</taxon>
        <taxon>Chenopodium</taxon>
    </lineage>
</organism>
<evidence type="ECO:0000256" key="1">
    <source>
        <dbReference type="SAM" id="MobiDB-lite"/>
    </source>
</evidence>
<protein>
    <submittedName>
        <fullName evidence="2">Uncharacterized protein</fullName>
    </submittedName>
</protein>
<reference evidence="2" key="2">
    <citation type="submission" date="2021-03" db="UniProtKB">
        <authorList>
            <consortium name="EnsemblPlants"/>
        </authorList>
    </citation>
    <scope>IDENTIFICATION</scope>
</reference>
<feature type="compositionally biased region" description="Basic and acidic residues" evidence="1">
    <location>
        <begin position="12"/>
        <end position="21"/>
    </location>
</feature>
<keyword evidence="3" id="KW-1185">Reference proteome</keyword>
<dbReference type="SMR" id="A0A803N8A1"/>
<dbReference type="AlphaFoldDB" id="A0A803N8A1"/>
<feature type="compositionally biased region" description="Low complexity" evidence="1">
    <location>
        <begin position="1"/>
        <end position="11"/>
    </location>
</feature>
<proteinExistence type="predicted"/>
<dbReference type="Gramene" id="AUR62042045-RA">
    <property type="protein sequence ID" value="AUR62042045-RA:cds"/>
    <property type="gene ID" value="AUR62042045"/>
</dbReference>
<name>A0A803N8A1_CHEQI</name>
<evidence type="ECO:0000313" key="3">
    <source>
        <dbReference type="Proteomes" id="UP000596660"/>
    </source>
</evidence>
<dbReference type="EnsemblPlants" id="AUR62042045-RA">
    <property type="protein sequence ID" value="AUR62042045-RA:cds"/>
    <property type="gene ID" value="AUR62042045"/>
</dbReference>
<feature type="region of interest" description="Disordered" evidence="1">
    <location>
        <begin position="1"/>
        <end position="34"/>
    </location>
</feature>